<evidence type="ECO:0000313" key="2">
    <source>
        <dbReference type="EMBL" id="QEC56768.1"/>
    </source>
</evidence>
<proteinExistence type="predicted"/>
<keyword evidence="1" id="KW-0472">Membrane</keyword>
<evidence type="ECO:0000313" key="3">
    <source>
        <dbReference type="Proteomes" id="UP000321204"/>
    </source>
</evidence>
<sequence>MTARNDQPRMRSLNTRAWIFLMMLLGIAVFSFVLLRYRSQQNLVKQSDYVQTKRHVYVQPADDQPEVPIVYQQSL</sequence>
<dbReference type="KEGG" id="fgg:FSB75_12960"/>
<keyword evidence="1" id="KW-0812">Transmembrane</keyword>
<dbReference type="RefSeq" id="WP_146788164.1">
    <property type="nucleotide sequence ID" value="NZ_BAABIO010000003.1"/>
</dbReference>
<dbReference type="AlphaFoldDB" id="A0A5B8UJL9"/>
<dbReference type="EMBL" id="CP042433">
    <property type="protein sequence ID" value="QEC56768.1"/>
    <property type="molecule type" value="Genomic_DNA"/>
</dbReference>
<protein>
    <submittedName>
        <fullName evidence="2">Uncharacterized protein</fullName>
    </submittedName>
</protein>
<keyword evidence="3" id="KW-1185">Reference proteome</keyword>
<feature type="transmembrane region" description="Helical" evidence="1">
    <location>
        <begin position="17"/>
        <end position="37"/>
    </location>
</feature>
<dbReference type="Proteomes" id="UP000321204">
    <property type="component" value="Chromosome"/>
</dbReference>
<keyword evidence="1" id="KW-1133">Transmembrane helix</keyword>
<organism evidence="2 3">
    <name type="scientific">Flavisolibacter ginsenosidimutans</name>
    <dbReference type="NCBI Taxonomy" id="661481"/>
    <lineage>
        <taxon>Bacteria</taxon>
        <taxon>Pseudomonadati</taxon>
        <taxon>Bacteroidota</taxon>
        <taxon>Chitinophagia</taxon>
        <taxon>Chitinophagales</taxon>
        <taxon>Chitinophagaceae</taxon>
        <taxon>Flavisolibacter</taxon>
    </lineage>
</organism>
<reference evidence="2 3" key="1">
    <citation type="journal article" date="2015" name="Int. J. Syst. Evol. Microbiol.">
        <title>Flavisolibacter ginsenosidimutans sp. nov., with ginsenoside-converting activity isolated from soil used for cultivating ginseng.</title>
        <authorList>
            <person name="Zhao Y."/>
            <person name="Liu Q."/>
            <person name="Kang M.S."/>
            <person name="Jin F."/>
            <person name="Yu H."/>
            <person name="Im W.T."/>
        </authorList>
    </citation>
    <scope>NUCLEOTIDE SEQUENCE [LARGE SCALE GENOMIC DNA]</scope>
    <source>
        <strain evidence="2 3">Gsoil 636</strain>
    </source>
</reference>
<gene>
    <name evidence="2" type="ORF">FSB75_12960</name>
</gene>
<evidence type="ECO:0000256" key="1">
    <source>
        <dbReference type="SAM" id="Phobius"/>
    </source>
</evidence>
<name>A0A5B8UJL9_9BACT</name>
<accession>A0A5B8UJL9</accession>